<dbReference type="InterPro" id="IPR036582">
    <property type="entry name" value="Mao_N_sf"/>
</dbReference>
<accession>W8TJF5</accession>
<dbReference type="SUPFAM" id="SSF55383">
    <property type="entry name" value="Copper amine oxidase, domain N"/>
    <property type="match status" value="1"/>
</dbReference>
<feature type="domain" description="Copper amine oxidase-like N-terminal" evidence="1">
    <location>
        <begin position="38"/>
        <end position="83"/>
    </location>
</feature>
<dbReference type="HOGENOM" id="CLU_1238664_0_0_9"/>
<protein>
    <recommendedName>
        <fullName evidence="1">Copper amine oxidase-like N-terminal domain-containing protein</fullName>
    </recommendedName>
</protein>
<evidence type="ECO:0000313" key="3">
    <source>
        <dbReference type="Proteomes" id="UP000019591"/>
    </source>
</evidence>
<dbReference type="OrthoDB" id="1953244at2"/>
<name>W8TJF5_PEPAC</name>
<reference evidence="2 3" key="1">
    <citation type="journal article" date="2014" name="Genome Announc.">
        <title>Complete Genome Sequence of Amino Acid-Utilizing Eubacterium acidaminophilum al-2 (DSM 3953).</title>
        <authorList>
            <person name="Poehlein A."/>
            <person name="Andreesen J.R."/>
            <person name="Daniel R."/>
        </authorList>
    </citation>
    <scope>NUCLEOTIDE SEQUENCE [LARGE SCALE GENOMIC DNA]</scope>
    <source>
        <strain evidence="2 3">DSM 3953</strain>
    </source>
</reference>
<evidence type="ECO:0000259" key="1">
    <source>
        <dbReference type="Pfam" id="PF07833"/>
    </source>
</evidence>
<dbReference type="eggNOG" id="COG2755">
    <property type="taxonomic scope" value="Bacteria"/>
</dbReference>
<dbReference type="Proteomes" id="UP000019591">
    <property type="component" value="Chromosome"/>
</dbReference>
<dbReference type="KEGG" id="eac:EAL2_c10590"/>
<dbReference type="STRING" id="1286171.EAL2_c10590"/>
<proteinExistence type="predicted"/>
<gene>
    <name evidence="2" type="ORF">EAL2_c10590</name>
</gene>
<evidence type="ECO:0000313" key="2">
    <source>
        <dbReference type="EMBL" id="AHM56357.1"/>
    </source>
</evidence>
<dbReference type="AlphaFoldDB" id="W8TJF5"/>
<keyword evidence="3" id="KW-1185">Reference proteome</keyword>
<dbReference type="EMBL" id="CP007452">
    <property type="protein sequence ID" value="AHM56357.1"/>
    <property type="molecule type" value="Genomic_DNA"/>
</dbReference>
<dbReference type="InterPro" id="IPR012854">
    <property type="entry name" value="Cu_amine_oxidase-like_N"/>
</dbReference>
<dbReference type="RefSeq" id="WP_025435368.1">
    <property type="nucleotide sequence ID" value="NZ_CP007452.1"/>
</dbReference>
<dbReference type="Pfam" id="PF07833">
    <property type="entry name" value="Cu_amine_oxidN1"/>
    <property type="match status" value="1"/>
</dbReference>
<sequence length="223" mass="24911">MKKKALILALGITVFLGGYASANGINGFFKGFPIVKVVVNGDEIRSDIPAINFNGSTMLPLRKMAENFNFAVEWDEKTWTANVTKPQVDMILCDYYGEAESPEQALEIQDDYGRTLLIDRIIGNPFSRFEPGTYSFNAYIDVSGLESGKAYVDRLIIVDSAGNTIYTSPQNEPYLMPQGQNGFLYTLGIQDVTFASTGVYVMKYQLSIGEEYMTVYEKLLDVY</sequence>
<dbReference type="PATRIC" id="fig|1286171.3.peg.1010"/>
<organism evidence="2 3">
    <name type="scientific">Peptoclostridium acidaminophilum DSM 3953</name>
    <dbReference type="NCBI Taxonomy" id="1286171"/>
    <lineage>
        <taxon>Bacteria</taxon>
        <taxon>Bacillati</taxon>
        <taxon>Bacillota</taxon>
        <taxon>Clostridia</taxon>
        <taxon>Peptostreptococcales</taxon>
        <taxon>Peptoclostridiaceae</taxon>
        <taxon>Peptoclostridium</taxon>
    </lineage>
</organism>